<dbReference type="InterPro" id="IPR010331">
    <property type="entry name" value="ExoD"/>
</dbReference>
<organism evidence="2 3">
    <name type="scientific">Roseitalea porphyridii</name>
    <dbReference type="NCBI Taxonomy" id="1852022"/>
    <lineage>
        <taxon>Bacteria</taxon>
        <taxon>Pseudomonadati</taxon>
        <taxon>Pseudomonadota</taxon>
        <taxon>Alphaproteobacteria</taxon>
        <taxon>Hyphomicrobiales</taxon>
        <taxon>Ahrensiaceae</taxon>
        <taxon>Roseitalea</taxon>
    </lineage>
</organism>
<proteinExistence type="predicted"/>
<dbReference type="Pfam" id="PF06055">
    <property type="entry name" value="ExoD"/>
    <property type="match status" value="1"/>
</dbReference>
<gene>
    <name evidence="2" type="ORF">E0E05_03965</name>
</gene>
<keyword evidence="1" id="KW-0472">Membrane</keyword>
<keyword evidence="3" id="KW-1185">Reference proteome</keyword>
<keyword evidence="1" id="KW-1133">Transmembrane helix</keyword>
<dbReference type="RefSeq" id="WP_131615541.1">
    <property type="nucleotide sequence ID" value="NZ_CP036532.1"/>
</dbReference>
<sequence length="195" mass="21084">MSGTTSLTSIVDDLSEANDGQTMSVGEIVDAFGHRGFGALLGVPALISISPLGAIPGASLIIAVLLVLVGAQLVAGRKNPWLPGFLRNRTVSADRVDRGTAFMRRWSERIDRWLHRRLEVFVSGPANQLMAAASVLLALSFLPVVLIPWAVVMPSLIILLFAVAIIARDGLSALVGWVLCPLWLWLFWRFTMIAA</sequence>
<evidence type="ECO:0000313" key="3">
    <source>
        <dbReference type="Proteomes" id="UP000293719"/>
    </source>
</evidence>
<dbReference type="PANTHER" id="PTHR41795:SF1">
    <property type="entry name" value="EXOPOLYSACCHARIDE SYNTHESIS PROTEIN"/>
    <property type="match status" value="1"/>
</dbReference>
<dbReference type="PANTHER" id="PTHR41795">
    <property type="entry name" value="EXOPOLYSACCHARIDE SYNTHESIS PROTEIN"/>
    <property type="match status" value="1"/>
</dbReference>
<reference evidence="2 3" key="1">
    <citation type="journal article" date="2017" name="Int. J. Syst. Evol. Microbiol.">
        <title>Roseitalea porphyridii gen. nov., sp. nov., isolated from a red alga, and reclassification of Hoeflea suaedae Chung et al. 2013 as Pseudohoeflea suaedae gen. nov., comb. nov.</title>
        <authorList>
            <person name="Hyeon J.W."/>
            <person name="Jeong S.E."/>
            <person name="Baek K."/>
            <person name="Jeon C.O."/>
        </authorList>
    </citation>
    <scope>NUCLEOTIDE SEQUENCE [LARGE SCALE GENOMIC DNA]</scope>
    <source>
        <strain evidence="2 3">MA7-20</strain>
    </source>
</reference>
<dbReference type="EMBL" id="CP036532">
    <property type="protein sequence ID" value="QBK29830.1"/>
    <property type="molecule type" value="Genomic_DNA"/>
</dbReference>
<dbReference type="AlphaFoldDB" id="A0A4P6V0I5"/>
<dbReference type="KEGG" id="rpod:E0E05_03965"/>
<feature type="transmembrane region" description="Helical" evidence="1">
    <location>
        <begin position="174"/>
        <end position="194"/>
    </location>
</feature>
<dbReference type="OrthoDB" id="7949130at2"/>
<feature type="transmembrane region" description="Helical" evidence="1">
    <location>
        <begin position="118"/>
        <end position="141"/>
    </location>
</feature>
<keyword evidence="1" id="KW-0812">Transmembrane</keyword>
<dbReference type="Proteomes" id="UP000293719">
    <property type="component" value="Chromosome"/>
</dbReference>
<evidence type="ECO:0000313" key="2">
    <source>
        <dbReference type="EMBL" id="QBK29830.1"/>
    </source>
</evidence>
<feature type="transmembrane region" description="Helical" evidence="1">
    <location>
        <begin position="147"/>
        <end position="167"/>
    </location>
</feature>
<evidence type="ECO:0000256" key="1">
    <source>
        <dbReference type="SAM" id="Phobius"/>
    </source>
</evidence>
<dbReference type="PIRSF" id="PIRSF033239">
    <property type="entry name" value="ExoD"/>
    <property type="match status" value="1"/>
</dbReference>
<accession>A0A4P6V0I5</accession>
<dbReference type="GeneID" id="90766442"/>
<feature type="transmembrane region" description="Helical" evidence="1">
    <location>
        <begin position="54"/>
        <end position="75"/>
    </location>
</feature>
<protein>
    <submittedName>
        <fullName evidence="2">Exopolysaccharide biosynthesis protein</fullName>
    </submittedName>
</protein>
<name>A0A4P6V0I5_9HYPH</name>